<keyword evidence="2" id="KW-1185">Reference proteome</keyword>
<proteinExistence type="predicted"/>
<dbReference type="AlphaFoldDB" id="A0A4Z2FEC2"/>
<dbReference type="EMBL" id="SRLO01001341">
    <property type="protein sequence ID" value="TNN38762.1"/>
    <property type="molecule type" value="Genomic_DNA"/>
</dbReference>
<reference evidence="1 2" key="1">
    <citation type="submission" date="2019-03" db="EMBL/GenBank/DDBJ databases">
        <title>First draft genome of Liparis tanakae, snailfish: a comprehensive survey of snailfish specific genes.</title>
        <authorList>
            <person name="Kim W."/>
            <person name="Song I."/>
            <person name="Jeong J.-H."/>
            <person name="Kim D."/>
            <person name="Kim S."/>
            <person name="Ryu S."/>
            <person name="Song J.Y."/>
            <person name="Lee S.K."/>
        </authorList>
    </citation>
    <scope>NUCLEOTIDE SEQUENCE [LARGE SCALE GENOMIC DNA]</scope>
    <source>
        <tissue evidence="1">Muscle</tissue>
    </source>
</reference>
<evidence type="ECO:0000313" key="1">
    <source>
        <dbReference type="EMBL" id="TNN38762.1"/>
    </source>
</evidence>
<comment type="caution">
    <text evidence="1">The sequence shown here is derived from an EMBL/GenBank/DDBJ whole genome shotgun (WGS) entry which is preliminary data.</text>
</comment>
<name>A0A4Z2FEC2_9TELE</name>
<gene>
    <name evidence="1" type="ORF">EYF80_051074</name>
</gene>
<dbReference type="Proteomes" id="UP000314294">
    <property type="component" value="Unassembled WGS sequence"/>
</dbReference>
<sequence>MWRQGFSFIVLFVTHNHRATDGRLRRQTGTNDGTETNQTETEIKCRNKQKNKTRGRQYAQAVQALVELRVGGPPEERLPALGLTFGVRAATQRAHAALLAGAEQVAQRGALAAAFSVKLRGFPPWVAMGISLCIATGNGKFLCAGRVYTAPAIM</sequence>
<accession>A0A4Z2FEC2</accession>
<organism evidence="1 2">
    <name type="scientific">Liparis tanakae</name>
    <name type="common">Tanaka's snailfish</name>
    <dbReference type="NCBI Taxonomy" id="230148"/>
    <lineage>
        <taxon>Eukaryota</taxon>
        <taxon>Metazoa</taxon>
        <taxon>Chordata</taxon>
        <taxon>Craniata</taxon>
        <taxon>Vertebrata</taxon>
        <taxon>Euteleostomi</taxon>
        <taxon>Actinopterygii</taxon>
        <taxon>Neopterygii</taxon>
        <taxon>Teleostei</taxon>
        <taxon>Neoteleostei</taxon>
        <taxon>Acanthomorphata</taxon>
        <taxon>Eupercaria</taxon>
        <taxon>Perciformes</taxon>
        <taxon>Cottioidei</taxon>
        <taxon>Cottales</taxon>
        <taxon>Liparidae</taxon>
        <taxon>Liparis</taxon>
    </lineage>
</organism>
<evidence type="ECO:0000313" key="2">
    <source>
        <dbReference type="Proteomes" id="UP000314294"/>
    </source>
</evidence>
<protein>
    <submittedName>
        <fullName evidence="1">Uncharacterized protein</fullName>
    </submittedName>
</protein>